<evidence type="ECO:0000256" key="3">
    <source>
        <dbReference type="ARBA" id="ARBA00022450"/>
    </source>
</evidence>
<evidence type="ECO:0000256" key="14">
    <source>
        <dbReference type="ARBA" id="ARBA00023268"/>
    </source>
</evidence>
<dbReference type="PANTHER" id="PTHR43775:SF7">
    <property type="entry name" value="FATTY ACID SYNTHASE"/>
    <property type="match status" value="1"/>
</dbReference>
<keyword evidence="3" id="KW-0596">Phosphopantetheine</keyword>
<dbReference type="InterPro" id="IPR001227">
    <property type="entry name" value="Ac_transferase_dom_sf"/>
</dbReference>
<dbReference type="PROSITE" id="PS00606">
    <property type="entry name" value="KS3_1"/>
    <property type="match status" value="1"/>
</dbReference>
<evidence type="ECO:0000256" key="2">
    <source>
        <dbReference type="ARBA" id="ARBA00018769"/>
    </source>
</evidence>
<dbReference type="InterPro" id="IPR016035">
    <property type="entry name" value="Acyl_Trfase/lysoPLipase"/>
</dbReference>
<evidence type="ECO:0000256" key="8">
    <source>
        <dbReference type="ARBA" id="ARBA00022832"/>
    </source>
</evidence>
<dbReference type="InterPro" id="IPR042104">
    <property type="entry name" value="PKS_dehydratase_sf"/>
</dbReference>
<dbReference type="Pfam" id="PF13602">
    <property type="entry name" value="ADH_zinc_N_2"/>
    <property type="match status" value="1"/>
</dbReference>
<dbReference type="SUPFAM" id="SSF50129">
    <property type="entry name" value="GroES-like"/>
    <property type="match status" value="1"/>
</dbReference>
<feature type="active site" description="Proton acceptor; for dehydratase activity" evidence="16">
    <location>
        <position position="880"/>
    </location>
</feature>
<dbReference type="Pfam" id="PF16197">
    <property type="entry name" value="KAsynt_C_assoc"/>
    <property type="match status" value="1"/>
</dbReference>
<dbReference type="InterPro" id="IPR036736">
    <property type="entry name" value="ACP-like_sf"/>
</dbReference>
<sequence length="2080" mass="230972">MTAHFEGNVVITGVSGRLPESSNIEEFKENLMKGMDMVTEDERRWSLGIYGMPSRYGKIKDLGSFDASFFKVHPKQARVMDPQLRIMLEVTYEALIDAGVNPSTLKGSRTGVFIGVSSSDANNFWKRDANGYGLLGCCRAMFANRISYAFDWIGPSYAIDTACSSSSAALHQAVHAICTGECDTAIVGGLSLLLDPANALHFYRLNMLSNDGKCKTFDITADGYARAEAVVAIYLQKATDARRVYATVMNTVVNTDGYKPEGITYPNSNIQYQMLHEVYSNVGIDPRDVVYMEAHGTGTKTGDPEELAAIDRWFCKDRKIPLLIGSVKSNMGHSEPASGLCSIVKVLMAMENGVIPANLHFAIPNPMIPSLTEGRMRVVDKATPWNGGLVGINSFGFGGANSHVILRSNPKVKMSSVPGVVEPLLPKLVIVSGRTKEAVYVLLDKANEHRQDNEFLSLLHAVHSDNISGHNVRGYEILAQEDTREMAEANYDNKRPIWFLFSGMGAQWPGMGRELFDIETCQRSLRRCADILKNHDIDLMNIIMNGTDETYENVIIAFVSIVAIQIALVDMLTSIGIRPDGIVGHSVGELGCSYADGAFTLEQTILAAYYRGKSIADSNLEPGAMAVIDLKWDDAKKMCPPDIFPACHNSAHSVTISGPSISLNKFVEKLKSKDIFAKMIKCSGTAFHSKYVAPAESKLRTSLDMIITKPKQRSRKWISSSVPETAWNSPLAQFSSTDYHVNNMLSPVLFQEAIAHIPENAITIEISPHCLLQAILRRSLSPTVTNVSLQKRNHSNNLVFLLSNVGKLYMAGAQPDISKLYPPVSFPVGRGTPMIGPLVKWDHSATWEVPDFKHRSGECFQERIVEINLSRETDAYLAGHKVDGKLIFPAAGLILMTWKTFANLLDKDFERLPVIFENILFQRATFVPEKKTIKFSINILEGTGDFEICETGAVVVSGNIRAAEAIEKEQLNLPPIPLANKELLLSLNTEEVYKEMRLRGYEYSGIFEGIKSCNIDNTVGELCWFNEWTSYIDNMFQFKELTSDRRLVYISRIRYVAIDPVLHKQLVNELPKHGGLTVYHYKNIDIVKSGGIEIRGIKPTPPLRQQVQIRPKYERYDFVPYENSHSLILEDPTRAKMHALTVLLQIVCENVTTLKIKVVEVAGNRAAESLLMPLVHDIFCSEPFFTMDLQVAVSSAKMENFNQMNVNINIVTWDDAFLSQNVHLIIAADVLSDKSCTILRNLAAALKPGCFICLEETATRLDLKTALKEANLMLVGKQIDFSGKSYLLLKKQRKRRDPIVMQITEKDYSWLDNAKAALRKLDSEDQEMLYVSQGEESLGLVGFMTCIRRETANVRYIFIQDSNAPKFDLSAQFYAEQLDKGLIANVLKGGQWGSYRHLQLDSHGDVQVEHAYVNTLTKGDLSSLEWIQSPLTYYQTKYPNTLCSVYYASLNFRDIMLASGKLSTKVLSSLGIVTEDCALGLEFSGKDASGCRVMGMVKGRGLATTVLPDSDFLWKVPDKWTLEQAATIPVAYVTSYYALFVRGQLKAGEAVLIQAGAGAVGQAAITIALHAGCTVFVTVGTLEKRLYLKRTFPQLTDKHIGNSRDTSFEQLILDETRGRGVDVVLNSLAEEKLHASVRCLAMNGRFLELGKYDMLNDNRVNMSMFLKNTAFHGILIERLFEDHADKRETIRLVSEGIENGVVRPLPTTIFSEQSLEQGFRFMTTGKHIGKVLLRIRGEESQKRVLPIMRMVTAVPRIYMNPEKSYVLIGGLGGFGLELSNWMIDRGARFIILVSRIGIRTGYQASRVRHWREKGIRIVISTADITTSSGAQRLIDESNQLAPVGGIFNLAANLRDALFENLHVADFETVVLPKVNGTRNLDATSRKSCPSLDHFVVFSSVACGRGNSGQSSYGLANSAMERMMEQRHAAGLPGLAIQWGLIGDVGLYIYMMKNKNIDASDILPQAMSSCLATMDIFLQQPYPVLSSMVIAKKQKSANNGGKVDIVQVVANILGIDNVQSKNLNDSLDNLGIDSLGYMEIKQILEKEYDIILSFREIRALTIGKLRDLVGTYEVSRDSSTS</sequence>
<dbReference type="Pfam" id="PF21149">
    <property type="entry name" value="FAS_pseudo-KR"/>
    <property type="match status" value="1"/>
</dbReference>
<name>A0AAV2NG30_9HYME</name>
<dbReference type="InterPro" id="IPR013968">
    <property type="entry name" value="PKS_KR"/>
</dbReference>
<dbReference type="CDD" id="cd08954">
    <property type="entry name" value="KR_1_FAS_SDR_x"/>
    <property type="match status" value="1"/>
</dbReference>
<dbReference type="SUPFAM" id="SSF51735">
    <property type="entry name" value="NAD(P)-binding Rossmann-fold domains"/>
    <property type="match status" value="2"/>
</dbReference>
<dbReference type="InterPro" id="IPR018201">
    <property type="entry name" value="Ketoacyl_synth_AS"/>
</dbReference>
<evidence type="ECO:0000256" key="16">
    <source>
        <dbReference type="PROSITE-ProRule" id="PRU01363"/>
    </source>
</evidence>
<dbReference type="Gene3D" id="3.40.47.10">
    <property type="match status" value="1"/>
</dbReference>
<dbReference type="Pfam" id="PF02801">
    <property type="entry name" value="Ketoacyl-synt_C"/>
    <property type="match status" value="1"/>
</dbReference>
<dbReference type="InterPro" id="IPR014030">
    <property type="entry name" value="Ketoacyl_synth_N"/>
</dbReference>
<dbReference type="InterPro" id="IPR036291">
    <property type="entry name" value="NAD(P)-bd_dom_sf"/>
</dbReference>
<dbReference type="Pfam" id="PF08659">
    <property type="entry name" value="KR"/>
    <property type="match status" value="1"/>
</dbReference>
<dbReference type="PROSITE" id="PS50075">
    <property type="entry name" value="CARRIER"/>
    <property type="match status" value="1"/>
</dbReference>
<dbReference type="Pfam" id="PF00698">
    <property type="entry name" value="Acyl_transf_1"/>
    <property type="match status" value="1"/>
</dbReference>
<feature type="domain" description="Carrier" evidence="17">
    <location>
        <begin position="1995"/>
        <end position="2075"/>
    </location>
</feature>
<dbReference type="GO" id="GO:0016491">
    <property type="term" value="F:oxidoreductase activity"/>
    <property type="evidence" value="ECO:0007669"/>
    <property type="project" value="UniProtKB-KW"/>
</dbReference>
<feature type="domain" description="PKS/mFAS DH" evidence="19">
    <location>
        <begin position="843"/>
        <end position="1175"/>
    </location>
</feature>
<dbReference type="InterPro" id="IPR011032">
    <property type="entry name" value="GroES-like_sf"/>
</dbReference>
<dbReference type="FunFam" id="3.40.50.720:FF:000209">
    <property type="entry name" value="Polyketide synthase Pks12"/>
    <property type="match status" value="1"/>
</dbReference>
<evidence type="ECO:0000259" key="18">
    <source>
        <dbReference type="PROSITE" id="PS52004"/>
    </source>
</evidence>
<evidence type="ECO:0000313" key="21">
    <source>
        <dbReference type="Proteomes" id="UP001497644"/>
    </source>
</evidence>
<evidence type="ECO:0000259" key="19">
    <source>
        <dbReference type="PROSITE" id="PS52019"/>
    </source>
</evidence>
<keyword evidence="10" id="KW-0560">Oxidoreductase</keyword>
<dbReference type="InterPro" id="IPR049391">
    <property type="entry name" value="FAS_pseudo-KR"/>
</dbReference>
<dbReference type="Pfam" id="PF00109">
    <property type="entry name" value="ketoacyl-synt"/>
    <property type="match status" value="1"/>
</dbReference>
<dbReference type="Proteomes" id="UP001497644">
    <property type="component" value="Chromosome 14"/>
</dbReference>
<dbReference type="InterPro" id="IPR014031">
    <property type="entry name" value="Ketoacyl_synth_C"/>
</dbReference>
<dbReference type="SUPFAM" id="SSF53901">
    <property type="entry name" value="Thiolase-like"/>
    <property type="match status" value="1"/>
</dbReference>
<organism evidence="20 21">
    <name type="scientific">Lasius platythorax</name>
    <dbReference type="NCBI Taxonomy" id="488582"/>
    <lineage>
        <taxon>Eukaryota</taxon>
        <taxon>Metazoa</taxon>
        <taxon>Ecdysozoa</taxon>
        <taxon>Arthropoda</taxon>
        <taxon>Hexapoda</taxon>
        <taxon>Insecta</taxon>
        <taxon>Pterygota</taxon>
        <taxon>Neoptera</taxon>
        <taxon>Endopterygota</taxon>
        <taxon>Hymenoptera</taxon>
        <taxon>Apocrita</taxon>
        <taxon>Aculeata</taxon>
        <taxon>Formicoidea</taxon>
        <taxon>Formicidae</taxon>
        <taxon>Formicinae</taxon>
        <taxon>Lasius</taxon>
        <taxon>Lasius</taxon>
    </lineage>
</organism>
<dbReference type="SMART" id="SM00827">
    <property type="entry name" value="PKS_AT"/>
    <property type="match status" value="1"/>
</dbReference>
<reference evidence="20" key="1">
    <citation type="submission" date="2024-04" db="EMBL/GenBank/DDBJ databases">
        <authorList>
            <consortium name="Molecular Ecology Group"/>
        </authorList>
    </citation>
    <scope>NUCLEOTIDE SEQUENCE</scope>
</reference>
<dbReference type="CDD" id="cd05195">
    <property type="entry name" value="enoyl_red"/>
    <property type="match status" value="1"/>
</dbReference>
<dbReference type="SMART" id="SM00829">
    <property type="entry name" value="PKS_ER"/>
    <property type="match status" value="1"/>
</dbReference>
<keyword evidence="8" id="KW-0276">Fatty acid metabolism</keyword>
<evidence type="ECO:0000256" key="7">
    <source>
        <dbReference type="ARBA" id="ARBA00022801"/>
    </source>
</evidence>
<keyword evidence="6" id="KW-0808">Transferase</keyword>
<dbReference type="SMART" id="SM00822">
    <property type="entry name" value="PKS_KR"/>
    <property type="match status" value="1"/>
</dbReference>
<dbReference type="EC" id="2.3.1.85" evidence="1"/>
<evidence type="ECO:0000313" key="20">
    <source>
        <dbReference type="EMBL" id="CAL1678710.1"/>
    </source>
</evidence>
<evidence type="ECO:0000256" key="5">
    <source>
        <dbReference type="ARBA" id="ARBA00022553"/>
    </source>
</evidence>
<dbReference type="InterPro" id="IPR016036">
    <property type="entry name" value="Malonyl_transacylase_ACP-bd"/>
</dbReference>
<dbReference type="Gene3D" id="3.40.366.10">
    <property type="entry name" value="Malonyl-Coenzyme A Acyl Carrier Protein, domain 2"/>
    <property type="match status" value="1"/>
</dbReference>
<evidence type="ECO:0000256" key="1">
    <source>
        <dbReference type="ARBA" id="ARBA00012873"/>
    </source>
</evidence>
<dbReference type="SUPFAM" id="SSF55048">
    <property type="entry name" value="Probable ACP-binding domain of malonyl-CoA ACP transacylase"/>
    <property type="match status" value="1"/>
</dbReference>
<protein>
    <recommendedName>
        <fullName evidence="2">Fatty acid synthase</fullName>
        <ecNumber evidence="1">2.3.1.85</ecNumber>
    </recommendedName>
</protein>
<evidence type="ECO:0000256" key="4">
    <source>
        <dbReference type="ARBA" id="ARBA00022516"/>
    </source>
</evidence>
<dbReference type="PROSITE" id="PS52019">
    <property type="entry name" value="PKS_MFAS_DH"/>
    <property type="match status" value="1"/>
</dbReference>
<evidence type="ECO:0000256" key="11">
    <source>
        <dbReference type="ARBA" id="ARBA00023027"/>
    </source>
</evidence>
<dbReference type="GO" id="GO:0004315">
    <property type="term" value="F:3-oxoacyl-[acyl-carrier-protein] synthase activity"/>
    <property type="evidence" value="ECO:0007669"/>
    <property type="project" value="InterPro"/>
</dbReference>
<evidence type="ECO:0000256" key="6">
    <source>
        <dbReference type="ARBA" id="ARBA00022679"/>
    </source>
</evidence>
<keyword evidence="5" id="KW-0597">Phosphoprotein</keyword>
<dbReference type="InterPro" id="IPR057326">
    <property type="entry name" value="KR_dom"/>
</dbReference>
<dbReference type="InterPro" id="IPR032821">
    <property type="entry name" value="PKS_assoc"/>
</dbReference>
<dbReference type="InterPro" id="IPR020841">
    <property type="entry name" value="PKS_Beta-ketoAc_synthase_dom"/>
</dbReference>
<keyword evidence="12" id="KW-0443">Lipid metabolism</keyword>
<proteinExistence type="predicted"/>
<keyword evidence="9" id="KW-0521">NADP</keyword>
<dbReference type="InterPro" id="IPR029063">
    <property type="entry name" value="SAM-dependent_MTases_sf"/>
</dbReference>
<evidence type="ECO:0000256" key="10">
    <source>
        <dbReference type="ARBA" id="ARBA00023002"/>
    </source>
</evidence>
<dbReference type="InterPro" id="IPR020843">
    <property type="entry name" value="ER"/>
</dbReference>
<dbReference type="Pfam" id="PF21089">
    <property type="entry name" value="PKS_DH_N"/>
    <property type="match status" value="1"/>
</dbReference>
<dbReference type="InterPro" id="IPR049552">
    <property type="entry name" value="PKS_DH_N"/>
</dbReference>
<dbReference type="PROSITE" id="PS52004">
    <property type="entry name" value="KS3_2"/>
    <property type="match status" value="1"/>
</dbReference>
<keyword evidence="11" id="KW-0520">NAD</keyword>
<dbReference type="InterPro" id="IPR009081">
    <property type="entry name" value="PP-bd_ACP"/>
</dbReference>
<evidence type="ECO:0000256" key="9">
    <source>
        <dbReference type="ARBA" id="ARBA00022857"/>
    </source>
</evidence>
<dbReference type="Gene3D" id="1.10.1200.10">
    <property type="entry name" value="ACP-like"/>
    <property type="match status" value="1"/>
</dbReference>
<dbReference type="InterPro" id="IPR016039">
    <property type="entry name" value="Thiolase-like"/>
</dbReference>
<dbReference type="PANTHER" id="PTHR43775">
    <property type="entry name" value="FATTY ACID SYNTHASE"/>
    <property type="match status" value="1"/>
</dbReference>
<dbReference type="GO" id="GO:0006633">
    <property type="term" value="P:fatty acid biosynthetic process"/>
    <property type="evidence" value="ECO:0007669"/>
    <property type="project" value="UniProtKB-KW"/>
</dbReference>
<dbReference type="InterPro" id="IPR014043">
    <property type="entry name" value="Acyl_transferase_dom"/>
</dbReference>
<keyword evidence="13" id="KW-0275">Fatty acid biosynthesis</keyword>
<feature type="region of interest" description="N-terminal hotdog fold" evidence="16">
    <location>
        <begin position="843"/>
        <end position="969"/>
    </location>
</feature>
<dbReference type="SUPFAM" id="SSF47336">
    <property type="entry name" value="ACP-like"/>
    <property type="match status" value="1"/>
</dbReference>
<dbReference type="Gene3D" id="3.10.129.110">
    <property type="entry name" value="Polyketide synthase dehydratase"/>
    <property type="match status" value="1"/>
</dbReference>
<feature type="active site" description="Proton donor; for dehydratase activity" evidence="16">
    <location>
        <position position="1085"/>
    </location>
</feature>
<feature type="domain" description="Ketosynthase family 3 (KS3)" evidence="18">
    <location>
        <begin position="6"/>
        <end position="408"/>
    </location>
</feature>
<dbReference type="SMART" id="SM00825">
    <property type="entry name" value="PKS_KS"/>
    <property type="match status" value="1"/>
</dbReference>
<accession>A0AAV2NG30</accession>
<dbReference type="CDD" id="cd00833">
    <property type="entry name" value="PKS"/>
    <property type="match status" value="1"/>
</dbReference>
<dbReference type="InterPro" id="IPR049900">
    <property type="entry name" value="PKS_mFAS_DH"/>
</dbReference>
<evidence type="ECO:0000256" key="12">
    <source>
        <dbReference type="ARBA" id="ARBA00023098"/>
    </source>
</evidence>
<dbReference type="InterPro" id="IPR050091">
    <property type="entry name" value="PKS_NRPS_Biosynth_Enz"/>
</dbReference>
<evidence type="ECO:0000256" key="13">
    <source>
        <dbReference type="ARBA" id="ARBA00023160"/>
    </source>
</evidence>
<dbReference type="FunFam" id="3.90.180.10:FF:000015">
    <property type="entry name" value="Fatty acid synthase"/>
    <property type="match status" value="1"/>
</dbReference>
<evidence type="ECO:0000259" key="17">
    <source>
        <dbReference type="PROSITE" id="PS50075"/>
    </source>
</evidence>
<dbReference type="Gene3D" id="3.90.180.10">
    <property type="entry name" value="Medium-chain alcohol dehydrogenases, catalytic domain"/>
    <property type="match status" value="1"/>
</dbReference>
<evidence type="ECO:0000256" key="15">
    <source>
        <dbReference type="ARBA" id="ARBA00044883"/>
    </source>
</evidence>
<dbReference type="Gene3D" id="3.40.50.150">
    <property type="entry name" value="Vaccinia Virus protein VP39"/>
    <property type="match status" value="1"/>
</dbReference>
<comment type="catalytic activity">
    <reaction evidence="15">
        <text>acetyl-CoA + n malonyl-CoA + 2n NADPH + 2n H(+) = a long-chain fatty acid + (n+1) CoA + n CO2 + 2n NADP(+).</text>
        <dbReference type="EC" id="2.3.1.85"/>
    </reaction>
</comment>
<keyword evidence="21" id="KW-1185">Reference proteome</keyword>
<dbReference type="Gene3D" id="3.30.70.3290">
    <property type="match status" value="1"/>
</dbReference>
<keyword evidence="7" id="KW-0378">Hydrolase</keyword>
<gene>
    <name evidence="20" type="ORF">LPLAT_LOCUS4504</name>
</gene>
<dbReference type="SUPFAM" id="SSF52151">
    <property type="entry name" value="FabD/lysophospholipase-like"/>
    <property type="match status" value="1"/>
</dbReference>
<dbReference type="GO" id="GO:0004312">
    <property type="term" value="F:fatty acid synthase activity"/>
    <property type="evidence" value="ECO:0007669"/>
    <property type="project" value="UniProtKB-EC"/>
</dbReference>
<feature type="region of interest" description="C-terminal hotdog fold" evidence="16">
    <location>
        <begin position="984"/>
        <end position="1175"/>
    </location>
</feature>
<dbReference type="GO" id="GO:0016787">
    <property type="term" value="F:hydrolase activity"/>
    <property type="evidence" value="ECO:0007669"/>
    <property type="project" value="UniProtKB-KW"/>
</dbReference>
<dbReference type="EMBL" id="OZ034837">
    <property type="protein sequence ID" value="CAL1678710.1"/>
    <property type="molecule type" value="Genomic_DNA"/>
</dbReference>
<keyword evidence="14" id="KW-0511">Multifunctional enzyme</keyword>
<keyword evidence="4" id="KW-0444">Lipid biosynthesis</keyword>
<dbReference type="Gene3D" id="3.40.50.720">
    <property type="entry name" value="NAD(P)-binding Rossmann-like Domain"/>
    <property type="match status" value="1"/>
</dbReference>
<dbReference type="Pfam" id="PF00550">
    <property type="entry name" value="PP-binding"/>
    <property type="match status" value="1"/>
</dbReference>